<evidence type="ECO:0000313" key="1">
    <source>
        <dbReference type="EMBL" id="KUP96505.1"/>
    </source>
</evidence>
<reference evidence="2" key="1">
    <citation type="journal article" date="2017" name="Acta Aliment.">
        <title>Plant polysaccharide degrading enzyme system of Thermpbifida cellulosilytica TB100 revealed by de novo genome project data.</title>
        <authorList>
            <person name="Toth A."/>
            <person name="Baka E."/>
            <person name="Luzics S."/>
            <person name="Bata-Vidacs I."/>
            <person name="Nagy I."/>
            <person name="Balint B."/>
            <person name="Herceg R."/>
            <person name="Olasz F."/>
            <person name="Wilk T."/>
            <person name="Nagy T."/>
            <person name="Kriszt B."/>
            <person name="Nagy I."/>
            <person name="Kukolya J."/>
        </authorList>
    </citation>
    <scope>NUCLEOTIDE SEQUENCE [LARGE SCALE GENOMIC DNA]</scope>
    <source>
        <strain evidence="2">TB100</strain>
    </source>
</reference>
<proteinExistence type="predicted"/>
<organism evidence="1 2">
    <name type="scientific">Thermobifida cellulosilytica TB100</name>
    <dbReference type="NCBI Taxonomy" id="665004"/>
    <lineage>
        <taxon>Bacteria</taxon>
        <taxon>Bacillati</taxon>
        <taxon>Actinomycetota</taxon>
        <taxon>Actinomycetes</taxon>
        <taxon>Streptosporangiales</taxon>
        <taxon>Nocardiopsidaceae</taxon>
        <taxon>Thermobifida</taxon>
    </lineage>
</organism>
<dbReference type="EMBL" id="LGEM01000089">
    <property type="protein sequence ID" value="KUP96505.1"/>
    <property type="molecule type" value="Genomic_DNA"/>
</dbReference>
<evidence type="ECO:0000313" key="2">
    <source>
        <dbReference type="Proteomes" id="UP000074382"/>
    </source>
</evidence>
<gene>
    <name evidence="1" type="ORF">AC529_12195</name>
</gene>
<keyword evidence="2" id="KW-1185">Reference proteome</keyword>
<protein>
    <submittedName>
        <fullName evidence="1">Uncharacterized protein</fullName>
    </submittedName>
</protein>
<dbReference type="RefSeq" id="WP_068753997.1">
    <property type="nucleotide sequence ID" value="NZ_KQ950180.1"/>
</dbReference>
<dbReference type="OrthoDB" id="4316308at2"/>
<dbReference type="Proteomes" id="UP000074382">
    <property type="component" value="Unassembled WGS sequence"/>
</dbReference>
<sequence>MNAFSSDPPTPRQVVAALRAAADASDGGIVLLPGISDSAMDAWDAPVPEDIRAIARETGGFAPVRGGSPDLFEAFGFENEFNTEPDHRCGPPGTFRVLHTNGVAEAYYVDVDPDTGEWHGVFAFWDSLNARFEAPSLAHWLLDLADGVRRAADAVRAGCYEDFDDAFSEWFFGQPADPDAEAVRGWADREELRLPRAPVVDAPTARASADPVLAEAAAQLPDCASLADLRKAVGRTYVSTLKLPGMGIDAAFRRFHRGRILAAVPWD</sequence>
<comment type="caution">
    <text evidence="1">The sequence shown here is derived from an EMBL/GenBank/DDBJ whole genome shotgun (WGS) entry which is preliminary data.</text>
</comment>
<name>A0A147KGT6_THECS</name>
<dbReference type="AlphaFoldDB" id="A0A147KGT6"/>
<accession>A0A147KGT6</accession>
<dbReference type="PATRIC" id="fig|665004.4.peg.1148"/>